<feature type="region of interest" description="Disordered" evidence="7">
    <location>
        <begin position="297"/>
        <end position="344"/>
    </location>
</feature>
<keyword evidence="10" id="KW-1185">Reference proteome</keyword>
<sequence>MRIYYVHPVLAGPLSNHADGRWPAICARAKALGFDTLMVAPLWLPDPAGNPYVPADPGRLNPALGDLALDEALATLSSLCGKYRLALMVDIVLDRVAAHGAMAQAHPDWYAAPEGVDAVLDPRKPLEERHALPLRRDGGRAPDGLVADWIERLGLWLQNGVAGFRCMSPQHLDAAEWRDLMDGLRAVRPDCRFLAWTPGLGPAQLAALEGVGFDAVFSSLPWWDYRAPWLVEEYARLRKVAPVIAAAEAPYAKRVAAWRDNDAGRYLNAARAIWTAAVVGDSGIFVPMGFEDGAVEPIEYHGGEGKPQDWYGSTPPSGDAAPRRPARKRDGEAQEMEPIHPPLHGDVARANQWLARTAEAVGTLHSLLGPLSPVTALFRGDGRPYALTGNGRTPARLVVLNPDDHRDAAIDWETLGGRLPDNYARLDTWEADQPARELPDRLGPGAIVQLGASRLPPVRVPASDEGRTSVTAAMRAPRVVIERVSPSVDDGAFPVKRVVDEPVQVEADVFMDGHEHIAVALLWKAADEREWQREPMALLNNDRWQGRFVPRRNGRHYFAIQAWADTWHSFTEGYAKKHQAGVDLALETAEGRQAIAAALERLPADAPAAAVLQHALRVLGHEPEQNKPRRSRRKTDAPPPEVFASPTPEQVAVLLADETTQAMRQADARPFEYTTPVEYGVTVDRLAARFSSWYEIFPRSQTDDPQRHGTFNDVIRELPRIRAMGFDTLYFPPIHPIGRRNRKGRNNSLHPEPGDPGSPYAIGAPEGGHDAVHPQLGTLDDFKRLVEAAHRHELEIALDFAIQCSPDHPWLKEHPEWFDWRPDGSLKYAENPPKKYEDIVNVDFYGQQPGASRQAPLWRALRDVVLFWVAQGVRVFRVDNPHTKPLTFWQWMIADVQSRHPETIFLSEAFTRPKMMYRLAKVGFTQSYTYFTWRETKQELTEYLTELNAPPPADFFRPHFFVNTPDINPRFLQTSGRAGFLIRAALAATLSGLWGVYNGFELCEATPVPGKEEYLDSEKYQIRIWDHQRPGNIVREITQLNEIRRANPALHSHLGLRFHTAYNDKVLFFSKATAERDNVLLVAISVDPFDAQTAQVEVPLWEFGLPDHGTLYADDLIDGSRQAWQGKQQTIHLHPGQPYRIWRVAGLA</sequence>
<dbReference type="SUPFAM" id="SSF51445">
    <property type="entry name" value="(Trans)glycosidases"/>
    <property type="match status" value="2"/>
</dbReference>
<dbReference type="InterPro" id="IPR006047">
    <property type="entry name" value="GH13_cat_dom"/>
</dbReference>
<dbReference type="Gene3D" id="2.60.40.10">
    <property type="entry name" value="Immunoglobulins"/>
    <property type="match status" value="1"/>
</dbReference>
<feature type="domain" description="Glycosyl hydrolase family 13 catalytic" evidence="8">
    <location>
        <begin position="695"/>
        <end position="1029"/>
    </location>
</feature>
<dbReference type="OrthoDB" id="9805159at2"/>
<dbReference type="Gene3D" id="3.20.20.80">
    <property type="entry name" value="Glycosidases"/>
    <property type="match status" value="2"/>
</dbReference>
<evidence type="ECO:0000313" key="9">
    <source>
        <dbReference type="EMBL" id="OZI61080.1"/>
    </source>
</evidence>
<keyword evidence="3 6" id="KW-0808">Transferase</keyword>
<feature type="active site" description="Proton donor" evidence="6">
    <location>
        <position position="908"/>
    </location>
</feature>
<comment type="catalytic activity">
    <reaction evidence="5 6">
        <text>alpha-maltose 1-phosphate + [(1-&gt;4)-alpha-D-glucosyl](n) = [(1-&gt;4)-alpha-D-glucosyl](n+2) + phosphate</text>
        <dbReference type="Rhea" id="RHEA:42692"/>
        <dbReference type="Rhea" id="RHEA-COMP:9584"/>
        <dbReference type="Rhea" id="RHEA-COMP:10183"/>
        <dbReference type="ChEBI" id="CHEBI:15444"/>
        <dbReference type="ChEBI" id="CHEBI:43474"/>
        <dbReference type="ChEBI" id="CHEBI:63576"/>
        <dbReference type="EC" id="2.4.99.16"/>
    </reaction>
</comment>
<evidence type="ECO:0000256" key="7">
    <source>
        <dbReference type="SAM" id="MobiDB-lite"/>
    </source>
</evidence>
<gene>
    <name evidence="6" type="primary">glgE</name>
    <name evidence="9" type="ORF">CAL28_17185</name>
</gene>
<dbReference type="RefSeq" id="WP_094842490.1">
    <property type="nucleotide sequence ID" value="NZ_NEVS01000004.1"/>
</dbReference>
<comment type="subunit">
    <text evidence="1 6">Homodimer.</text>
</comment>
<accession>A0A261UIN2</accession>
<reference evidence="10" key="1">
    <citation type="submission" date="2017-05" db="EMBL/GenBank/DDBJ databases">
        <title>Complete and WGS of Bordetella genogroups.</title>
        <authorList>
            <person name="Spilker T."/>
            <person name="Lipuma J."/>
        </authorList>
    </citation>
    <scope>NUCLEOTIDE SEQUENCE [LARGE SCALE GENOMIC DNA]</scope>
    <source>
        <strain evidence="10">AU8856</strain>
    </source>
</reference>
<dbReference type="GO" id="GO:0030979">
    <property type="term" value="P:alpha-glucan biosynthetic process"/>
    <property type="evidence" value="ECO:0007669"/>
    <property type="project" value="UniProtKB-UniRule"/>
</dbReference>
<comment type="function">
    <text evidence="6">Maltosyltransferase that uses maltose 1-phosphate (M1P) as the sugar donor to elongate linear or branched alpha-(1-&gt;4)-glucans. Is involved in a branched alpha-glucan biosynthetic pathway from trehalose, together with TreS, Mak and GlgB.</text>
</comment>
<keyword evidence="2 6" id="KW-0328">Glycosyltransferase</keyword>
<protein>
    <recommendedName>
        <fullName evidence="6">Alpha-1,4-glucan:maltose-1-phosphate maltosyltransferase</fullName>
        <shortName evidence="6">GMPMT</shortName>
        <ecNumber evidence="6">2.4.99.16</ecNumber>
    </recommendedName>
    <alternativeName>
        <fullName evidence="6">(1-&gt;4)-alpha-D-glucan:maltose-1-phosphate alpha-D-maltosyltransferase</fullName>
    </alternativeName>
</protein>
<dbReference type="InterPro" id="IPR021828">
    <property type="entry name" value="GlgE_dom_N/S"/>
</dbReference>
<evidence type="ECO:0000313" key="10">
    <source>
        <dbReference type="Proteomes" id="UP000215767"/>
    </source>
</evidence>
<dbReference type="InterPro" id="IPR026585">
    <property type="entry name" value="GlgE"/>
</dbReference>
<feature type="binding site" evidence="6">
    <location>
        <position position="803"/>
    </location>
    <ligand>
        <name>alpha-maltose 1-phosphate</name>
        <dbReference type="ChEBI" id="CHEBI:63576"/>
    </ligand>
</feature>
<feature type="compositionally biased region" description="Basic and acidic residues" evidence="7">
    <location>
        <begin position="298"/>
        <end position="307"/>
    </location>
</feature>
<dbReference type="Proteomes" id="UP000215767">
    <property type="component" value="Unassembled WGS sequence"/>
</dbReference>
<feature type="region of interest" description="Disordered" evidence="7">
    <location>
        <begin position="619"/>
        <end position="645"/>
    </location>
</feature>
<dbReference type="Gene3D" id="2.60.40.1180">
    <property type="entry name" value="Golgi alpha-mannosidase II"/>
    <property type="match status" value="1"/>
</dbReference>
<keyword evidence="4 6" id="KW-0119">Carbohydrate metabolism</keyword>
<dbReference type="Pfam" id="PF11896">
    <property type="entry name" value="GlgE_dom_N_S"/>
    <property type="match status" value="1"/>
</dbReference>
<evidence type="ECO:0000256" key="2">
    <source>
        <dbReference type="ARBA" id="ARBA00022676"/>
    </source>
</evidence>
<dbReference type="Gene3D" id="1.20.58.80">
    <property type="entry name" value="Phosphotransferase system, lactose/cellobiose-type IIA subunit"/>
    <property type="match status" value="1"/>
</dbReference>
<name>A0A261UIN2_9BORD</name>
<dbReference type="InterPro" id="IPR013780">
    <property type="entry name" value="Glyco_hydro_b"/>
</dbReference>
<feature type="binding site" evidence="6">
    <location>
        <begin position="1019"/>
        <end position="1020"/>
    </location>
    <ligand>
        <name>alpha-maltose 1-phosphate</name>
        <dbReference type="ChEBI" id="CHEBI:63576"/>
    </ligand>
</feature>
<dbReference type="Pfam" id="PF21702">
    <property type="entry name" value="GLGE_C"/>
    <property type="match status" value="1"/>
</dbReference>
<evidence type="ECO:0000256" key="1">
    <source>
        <dbReference type="ARBA" id="ARBA00011738"/>
    </source>
</evidence>
<feature type="binding site" evidence="6">
    <location>
        <position position="838"/>
    </location>
    <ligand>
        <name>alpha-maltose 1-phosphate</name>
        <dbReference type="ChEBI" id="CHEBI:63576"/>
    </ligand>
</feature>
<evidence type="ECO:0000256" key="6">
    <source>
        <dbReference type="HAMAP-Rule" id="MF_02124"/>
    </source>
</evidence>
<dbReference type="EMBL" id="NEVS01000004">
    <property type="protein sequence ID" value="OZI61080.1"/>
    <property type="molecule type" value="Genomic_DNA"/>
</dbReference>
<dbReference type="InterPro" id="IPR049171">
    <property type="entry name" value="GLGE_C"/>
</dbReference>
<dbReference type="HAMAP" id="MF_02124">
    <property type="entry name" value="GlgE"/>
    <property type="match status" value="1"/>
</dbReference>
<evidence type="ECO:0000256" key="4">
    <source>
        <dbReference type="ARBA" id="ARBA00023277"/>
    </source>
</evidence>
<feature type="binding site" evidence="6">
    <location>
        <position position="743"/>
    </location>
    <ligand>
        <name>alpha-maltose 1-phosphate</name>
        <dbReference type="ChEBI" id="CHEBI:63576"/>
    </ligand>
</feature>
<dbReference type="EC" id="2.4.99.16" evidence="6"/>
<feature type="binding site" evidence="6">
    <location>
        <position position="880"/>
    </location>
    <ligand>
        <name>alpha-maltose 1-phosphate</name>
        <dbReference type="ChEBI" id="CHEBI:63576"/>
    </ligand>
</feature>
<comment type="caution">
    <text evidence="9">The sequence shown here is derived from an EMBL/GenBank/DDBJ whole genome shotgun (WGS) entry which is preliminary data.</text>
</comment>
<organism evidence="9 10">
    <name type="scientific">Bordetella genomosp. 11</name>
    <dbReference type="NCBI Taxonomy" id="1416808"/>
    <lineage>
        <taxon>Bacteria</taxon>
        <taxon>Pseudomonadati</taxon>
        <taxon>Pseudomonadota</taxon>
        <taxon>Betaproteobacteria</taxon>
        <taxon>Burkholderiales</taxon>
        <taxon>Alcaligenaceae</taxon>
        <taxon>Bordetella</taxon>
    </lineage>
</organism>
<dbReference type="GO" id="GO:0004553">
    <property type="term" value="F:hydrolase activity, hydrolyzing O-glycosyl compounds"/>
    <property type="evidence" value="ECO:0007669"/>
    <property type="project" value="InterPro"/>
</dbReference>
<dbReference type="GO" id="GO:0016758">
    <property type="term" value="F:hexosyltransferase activity"/>
    <property type="evidence" value="ECO:0007669"/>
    <property type="project" value="UniProtKB-UniRule"/>
</dbReference>
<feature type="site" description="Transition state stabilizer" evidence="6">
    <location>
        <position position="966"/>
    </location>
</feature>
<dbReference type="InterPro" id="IPR017853">
    <property type="entry name" value="GH"/>
</dbReference>
<evidence type="ECO:0000256" key="5">
    <source>
        <dbReference type="ARBA" id="ARBA00048735"/>
    </source>
</evidence>
<dbReference type="Pfam" id="PF00128">
    <property type="entry name" value="Alpha-amylase"/>
    <property type="match status" value="1"/>
</dbReference>
<dbReference type="SMART" id="SM00642">
    <property type="entry name" value="Aamy"/>
    <property type="match status" value="1"/>
</dbReference>
<evidence type="ECO:0000259" key="8">
    <source>
        <dbReference type="SMART" id="SM00642"/>
    </source>
</evidence>
<comment type="similarity">
    <text evidence="6">Belongs to the glycosyl hydrolase 13 family. GlgE subfamily.</text>
</comment>
<dbReference type="CDD" id="cd11344">
    <property type="entry name" value="AmyAc_GlgE_like"/>
    <property type="match status" value="1"/>
</dbReference>
<feature type="active site" description="Nucleophile" evidence="6">
    <location>
        <position position="879"/>
    </location>
</feature>
<proteinExistence type="inferred from homology"/>
<dbReference type="InterPro" id="IPR013783">
    <property type="entry name" value="Ig-like_fold"/>
</dbReference>
<dbReference type="PANTHER" id="PTHR47786">
    <property type="entry name" value="ALPHA-1,4-GLUCAN:MALTOSE-1-PHOSPHATE MALTOSYLTRANSFERASE"/>
    <property type="match status" value="1"/>
</dbReference>
<dbReference type="PANTHER" id="PTHR47786:SF2">
    <property type="entry name" value="GLYCOSYL HYDROLASE FAMILY 13 CATALYTIC DOMAIN-CONTAINING PROTEIN"/>
    <property type="match status" value="1"/>
</dbReference>
<feature type="region of interest" description="Disordered" evidence="7">
    <location>
        <begin position="737"/>
        <end position="772"/>
    </location>
</feature>
<evidence type="ECO:0000256" key="3">
    <source>
        <dbReference type="ARBA" id="ARBA00022679"/>
    </source>
</evidence>
<dbReference type="AlphaFoldDB" id="A0A261UIN2"/>